<protein>
    <recommendedName>
        <fullName evidence="4">Transposase</fullName>
    </recommendedName>
</protein>
<gene>
    <name evidence="2" type="ORF">GCM10022285_66490</name>
</gene>
<evidence type="ECO:0008006" key="4">
    <source>
        <dbReference type="Google" id="ProtNLM"/>
    </source>
</evidence>
<reference evidence="3" key="1">
    <citation type="journal article" date="2019" name="Int. J. Syst. Evol. Microbiol.">
        <title>The Global Catalogue of Microorganisms (GCM) 10K type strain sequencing project: providing services to taxonomists for standard genome sequencing and annotation.</title>
        <authorList>
            <consortium name="The Broad Institute Genomics Platform"/>
            <consortium name="The Broad Institute Genome Sequencing Center for Infectious Disease"/>
            <person name="Wu L."/>
            <person name="Ma J."/>
        </authorList>
    </citation>
    <scope>NUCLEOTIDE SEQUENCE [LARGE SCALE GENOMIC DNA]</scope>
    <source>
        <strain evidence="3">JCM 17589</strain>
    </source>
</reference>
<evidence type="ECO:0000313" key="3">
    <source>
        <dbReference type="Proteomes" id="UP001501845"/>
    </source>
</evidence>
<sequence length="79" mass="8355">MPEYSGFAVTSAAGPFAGPAKQPVRTSAEAPRSAADRVSARARMGVLSSWEGPPKARARRIRCGVSGDGRWRAATVQRI</sequence>
<dbReference type="EMBL" id="BAABBU010000038">
    <property type="protein sequence ID" value="GAA4153142.1"/>
    <property type="molecule type" value="Genomic_DNA"/>
</dbReference>
<name>A0ABP7ZCK3_9ACTN</name>
<accession>A0ABP7ZCK3</accession>
<dbReference type="Proteomes" id="UP001501845">
    <property type="component" value="Unassembled WGS sequence"/>
</dbReference>
<organism evidence="2 3">
    <name type="scientific">Streptomyces tunisiensis</name>
    <dbReference type="NCBI Taxonomy" id="948699"/>
    <lineage>
        <taxon>Bacteria</taxon>
        <taxon>Bacillati</taxon>
        <taxon>Actinomycetota</taxon>
        <taxon>Actinomycetes</taxon>
        <taxon>Kitasatosporales</taxon>
        <taxon>Streptomycetaceae</taxon>
        <taxon>Streptomyces</taxon>
    </lineage>
</organism>
<proteinExistence type="predicted"/>
<keyword evidence="3" id="KW-1185">Reference proteome</keyword>
<evidence type="ECO:0000313" key="2">
    <source>
        <dbReference type="EMBL" id="GAA4153142.1"/>
    </source>
</evidence>
<evidence type="ECO:0000256" key="1">
    <source>
        <dbReference type="SAM" id="MobiDB-lite"/>
    </source>
</evidence>
<feature type="region of interest" description="Disordered" evidence="1">
    <location>
        <begin position="1"/>
        <end position="38"/>
    </location>
</feature>
<comment type="caution">
    <text evidence="2">The sequence shown here is derived from an EMBL/GenBank/DDBJ whole genome shotgun (WGS) entry which is preliminary data.</text>
</comment>